<protein>
    <recommendedName>
        <fullName evidence="3">MYND-type domain-containing protein</fullName>
    </recommendedName>
</protein>
<evidence type="ECO:0008006" key="3">
    <source>
        <dbReference type="Google" id="ProtNLM"/>
    </source>
</evidence>
<organism evidence="1 2">
    <name type="scientific">Rhizoctonia solani</name>
    <dbReference type="NCBI Taxonomy" id="456999"/>
    <lineage>
        <taxon>Eukaryota</taxon>
        <taxon>Fungi</taxon>
        <taxon>Dikarya</taxon>
        <taxon>Basidiomycota</taxon>
        <taxon>Agaricomycotina</taxon>
        <taxon>Agaricomycetes</taxon>
        <taxon>Cantharellales</taxon>
        <taxon>Ceratobasidiaceae</taxon>
        <taxon>Rhizoctonia</taxon>
    </lineage>
</organism>
<evidence type="ECO:0000313" key="1">
    <source>
        <dbReference type="EMBL" id="CAE7140253.1"/>
    </source>
</evidence>
<name>A0A8H3E182_9AGAM</name>
<evidence type="ECO:0000313" key="2">
    <source>
        <dbReference type="Proteomes" id="UP000663827"/>
    </source>
</evidence>
<dbReference type="EMBL" id="CAJNJQ010001493">
    <property type="protein sequence ID" value="CAE7140253.1"/>
    <property type="molecule type" value="Genomic_DNA"/>
</dbReference>
<comment type="caution">
    <text evidence="1">The sequence shown here is derived from an EMBL/GenBank/DDBJ whole genome shotgun (WGS) entry which is preliminary data.</text>
</comment>
<dbReference type="SUPFAM" id="SSF144232">
    <property type="entry name" value="HIT/MYND zinc finger-like"/>
    <property type="match status" value="1"/>
</dbReference>
<proteinExistence type="predicted"/>
<reference evidence="1" key="1">
    <citation type="submission" date="2021-01" db="EMBL/GenBank/DDBJ databases">
        <authorList>
            <person name="Kaushik A."/>
        </authorList>
    </citation>
    <scope>NUCLEOTIDE SEQUENCE</scope>
    <source>
        <strain evidence="1">AG5</strain>
    </source>
</reference>
<dbReference type="Proteomes" id="UP000663827">
    <property type="component" value="Unassembled WGS sequence"/>
</dbReference>
<dbReference type="AlphaFoldDB" id="A0A8H3E182"/>
<accession>A0A8H3E182</accession>
<sequence length="645" mass="72903">MTLPSDERHPFWGRQYPQYTNSYTNEALSTLLISPRDAQPLTIASETIDNIRRLSHSRAGVSVDHITLPMLTDLLDEIRDPGQLRFIAQPDLVSGCVSLIAAVKPSALQYEYGHVCFRILVISLNACIMKHNSCLEETIEHMNGAPVAERFATFWGASSWIVYQKSRGNEQPIPTDFLSEPVLDQLLKLLYLDEKLFLMVSKHTGSLGLSGLMSVLFTHLVDTEKRYIFRDDHFREIIRPFIRIFWRYLIVTPEAEAEEIAMFDLHARVSLYARLHDERSVDVEDSTNLVQALSDRLESSRPVSAVTVAAMLRFVAPQVVPGCEDLIPTIVKRCIEILWNSLSSGLDPAHVRQIVFNFLIYLRDMLMALKPPQFSHQPWVWEVVDYVIKGDVLDLALRAFSTVSSYNPGDIQGENASFTLSVNSITITTGTEGQLFSAIIEAYIAVSELAPVPDLMDRFFEAGCLRAWSKCYLYFRVSGTEPTYRDTFAPDHSVNWACGEIIAGVMAVLTGSASEDFLAPFVGSCDNPRCAMPCYALLICSECVDLIYCSLNCATTDWNHVWGGPHRKVCKQKAPNGRFYHQMMNVPLGFNDRTPSASENAFSRRLIDHIRGKWSRPPTASTLQGITFKEDYRNPMEFQEYKYIN</sequence>
<gene>
    <name evidence="1" type="ORF">RDB_LOCUS74396</name>
</gene>